<evidence type="ECO:0000256" key="1">
    <source>
        <dbReference type="SAM" id="Phobius"/>
    </source>
</evidence>
<accession>A0A3L8P1G2</accession>
<gene>
    <name evidence="2" type="ORF">D9V37_12150</name>
</gene>
<keyword evidence="1" id="KW-1133">Transmembrane helix</keyword>
<proteinExistence type="predicted"/>
<keyword evidence="3" id="KW-1185">Reference proteome</keyword>
<feature type="transmembrane region" description="Helical" evidence="1">
    <location>
        <begin position="243"/>
        <end position="262"/>
    </location>
</feature>
<evidence type="ECO:0000313" key="2">
    <source>
        <dbReference type="EMBL" id="RLV49290.1"/>
    </source>
</evidence>
<dbReference type="Proteomes" id="UP000281708">
    <property type="component" value="Unassembled WGS sequence"/>
</dbReference>
<organism evidence="2 3">
    <name type="scientific">Nocardioides mangrovicus</name>
    <dbReference type="NCBI Taxonomy" id="2478913"/>
    <lineage>
        <taxon>Bacteria</taxon>
        <taxon>Bacillati</taxon>
        <taxon>Actinomycetota</taxon>
        <taxon>Actinomycetes</taxon>
        <taxon>Propionibacteriales</taxon>
        <taxon>Nocardioidaceae</taxon>
        <taxon>Nocardioides</taxon>
    </lineage>
</organism>
<feature type="transmembrane region" description="Helical" evidence="1">
    <location>
        <begin position="20"/>
        <end position="41"/>
    </location>
</feature>
<protein>
    <recommendedName>
        <fullName evidence="4">Polysaccharide chain length determinant N-terminal domain-containing protein</fullName>
    </recommendedName>
</protein>
<evidence type="ECO:0000313" key="3">
    <source>
        <dbReference type="Proteomes" id="UP000281708"/>
    </source>
</evidence>
<dbReference type="OrthoDB" id="4868177at2"/>
<evidence type="ECO:0008006" key="4">
    <source>
        <dbReference type="Google" id="ProtNLM"/>
    </source>
</evidence>
<keyword evidence="1" id="KW-0472">Membrane</keyword>
<name>A0A3L8P1G2_9ACTN</name>
<reference evidence="2 3" key="1">
    <citation type="submission" date="2018-10" db="EMBL/GenBank/DDBJ databases">
        <title>Marmoricola sp. 4Q3S-7 whole genome shotgun sequence.</title>
        <authorList>
            <person name="Li F."/>
        </authorList>
    </citation>
    <scope>NUCLEOTIDE SEQUENCE [LARGE SCALE GENOMIC DNA]</scope>
    <source>
        <strain evidence="2 3">4Q3S-7</strain>
    </source>
</reference>
<comment type="caution">
    <text evidence="2">The sequence shown here is derived from an EMBL/GenBank/DDBJ whole genome shotgun (WGS) entry which is preliminary data.</text>
</comment>
<dbReference type="AlphaFoldDB" id="A0A3L8P1G2"/>
<sequence length="275" mass="28673">MSAQAQPAPDRRRTPVEALLRWWPLALVAAILGGAIGFYAAEVGPVTYTAEARVAVGAGDLTSGAIAGFPLAAEQLASNYARYVNDQMLTGDDAAVAATPIPESNVIRIIATSDSSATARSSAQQAADKLIKAVNESSSTSGKSLLDSYQVAVSSLTRAQQSLTAAQAKLDQLTAAQASAAAIRAARARVVKATQTASIEEVRKDALASKYQSSVTSSTSSKLVMVQKAVTSSSDRSSRLQRYALLGVVSGAVVALLAANLLERLRRPRKRLRSA</sequence>
<keyword evidence="1" id="KW-0812">Transmembrane</keyword>
<dbReference type="RefSeq" id="WP_121806392.1">
    <property type="nucleotide sequence ID" value="NZ_RDBE01000007.1"/>
</dbReference>
<dbReference type="EMBL" id="RDBE01000007">
    <property type="protein sequence ID" value="RLV49290.1"/>
    <property type="molecule type" value="Genomic_DNA"/>
</dbReference>